<dbReference type="GeneID" id="54585673"/>
<dbReference type="InterPro" id="IPR027417">
    <property type="entry name" value="P-loop_NTPase"/>
</dbReference>
<dbReference type="PANTHER" id="PTHR48419">
    <property type="entry name" value="SULFOTRANSFERASE DOMAIN-CONTAINING PROTEIN"/>
    <property type="match status" value="1"/>
</dbReference>
<proteinExistence type="predicted"/>
<organism evidence="1 2">
    <name type="scientific">Trematosphaeria pertusa</name>
    <dbReference type="NCBI Taxonomy" id="390896"/>
    <lineage>
        <taxon>Eukaryota</taxon>
        <taxon>Fungi</taxon>
        <taxon>Dikarya</taxon>
        <taxon>Ascomycota</taxon>
        <taxon>Pezizomycotina</taxon>
        <taxon>Dothideomycetes</taxon>
        <taxon>Pleosporomycetidae</taxon>
        <taxon>Pleosporales</taxon>
        <taxon>Massarineae</taxon>
        <taxon>Trematosphaeriaceae</taxon>
        <taxon>Trematosphaeria</taxon>
    </lineage>
</organism>
<dbReference type="OrthoDB" id="3650366at2759"/>
<dbReference type="RefSeq" id="XP_033677190.1">
    <property type="nucleotide sequence ID" value="XM_033832343.1"/>
</dbReference>
<name>A0A6A6HVR2_9PLEO</name>
<dbReference type="EMBL" id="ML987209">
    <property type="protein sequence ID" value="KAF2242186.1"/>
    <property type="molecule type" value="Genomic_DNA"/>
</dbReference>
<dbReference type="Proteomes" id="UP000800094">
    <property type="component" value="Unassembled WGS sequence"/>
</dbReference>
<keyword evidence="2" id="KW-1185">Reference proteome</keyword>
<sequence length="318" mass="36086">MASGPQTSKRIFLVDAPRTYSQVFNKLFLAHPDLGHIFHPMICAMYGRERVGLNLKHCEAAEEAGKALSLKTGMTESLEEAAKRMEKYILQIEEQCKIPWIKDHTCCHIRRDIAISVAKSPTYPDLDLRSSHNPTVFSDELFNTFTPVILIRHPILIIRSCYRTQASVFHLEAHGEDFKLMTTLQYSKMWFDAKRGDGQVPIVVDAEDVVHNTEATISLLCSHLGIDANGAQYTWDPAPREEWPDDPIMQGFFVDMLNSSSVKRGKQAVQNALDIDNELDMWKVEFGGDVAAVLKKRVEEEMPVYNFLKGFKVDIKAQ</sequence>
<evidence type="ECO:0008006" key="3">
    <source>
        <dbReference type="Google" id="ProtNLM"/>
    </source>
</evidence>
<dbReference type="SUPFAM" id="SSF52540">
    <property type="entry name" value="P-loop containing nucleoside triphosphate hydrolases"/>
    <property type="match status" value="1"/>
</dbReference>
<dbReference type="InterPro" id="IPR053226">
    <property type="entry name" value="Pyrrolopyrazine_biosynth_F"/>
</dbReference>
<reference evidence="1" key="1">
    <citation type="journal article" date="2020" name="Stud. Mycol.">
        <title>101 Dothideomycetes genomes: a test case for predicting lifestyles and emergence of pathogens.</title>
        <authorList>
            <person name="Haridas S."/>
            <person name="Albert R."/>
            <person name="Binder M."/>
            <person name="Bloem J."/>
            <person name="Labutti K."/>
            <person name="Salamov A."/>
            <person name="Andreopoulos B."/>
            <person name="Baker S."/>
            <person name="Barry K."/>
            <person name="Bills G."/>
            <person name="Bluhm B."/>
            <person name="Cannon C."/>
            <person name="Castanera R."/>
            <person name="Culley D."/>
            <person name="Daum C."/>
            <person name="Ezra D."/>
            <person name="Gonzalez J."/>
            <person name="Henrissat B."/>
            <person name="Kuo A."/>
            <person name="Liang C."/>
            <person name="Lipzen A."/>
            <person name="Lutzoni F."/>
            <person name="Magnuson J."/>
            <person name="Mondo S."/>
            <person name="Nolan M."/>
            <person name="Ohm R."/>
            <person name="Pangilinan J."/>
            <person name="Park H.-J."/>
            <person name="Ramirez L."/>
            <person name="Alfaro M."/>
            <person name="Sun H."/>
            <person name="Tritt A."/>
            <person name="Yoshinaga Y."/>
            <person name="Zwiers L.-H."/>
            <person name="Turgeon B."/>
            <person name="Goodwin S."/>
            <person name="Spatafora J."/>
            <person name="Crous P."/>
            <person name="Grigoriev I."/>
        </authorList>
    </citation>
    <scope>NUCLEOTIDE SEQUENCE</scope>
    <source>
        <strain evidence="1">CBS 122368</strain>
    </source>
</reference>
<dbReference type="PANTHER" id="PTHR48419:SF1">
    <property type="entry name" value="SULFOTRANSFERASE DOMAIN-CONTAINING PROTEIN"/>
    <property type="match status" value="1"/>
</dbReference>
<evidence type="ECO:0000313" key="2">
    <source>
        <dbReference type="Proteomes" id="UP000800094"/>
    </source>
</evidence>
<accession>A0A6A6HVR2</accession>
<dbReference type="AlphaFoldDB" id="A0A6A6HVR2"/>
<gene>
    <name evidence="1" type="ORF">BU26DRAFT_555865</name>
</gene>
<dbReference type="Gene3D" id="3.40.50.300">
    <property type="entry name" value="P-loop containing nucleotide triphosphate hydrolases"/>
    <property type="match status" value="1"/>
</dbReference>
<evidence type="ECO:0000313" key="1">
    <source>
        <dbReference type="EMBL" id="KAF2242186.1"/>
    </source>
</evidence>
<protein>
    <recommendedName>
        <fullName evidence="3">P-loop containing nucleoside triphosphate hydrolase protein</fullName>
    </recommendedName>
</protein>